<dbReference type="EMBL" id="JADBGQ010000002">
    <property type="protein sequence ID" value="KAG5408505.1"/>
    <property type="molecule type" value="Genomic_DNA"/>
</dbReference>
<dbReference type="Proteomes" id="UP000823674">
    <property type="component" value="Chromosome A02"/>
</dbReference>
<name>A0ABQ7NEM3_BRACM</name>
<reference evidence="1 2" key="1">
    <citation type="submission" date="2021-03" db="EMBL/GenBank/DDBJ databases">
        <authorList>
            <person name="King G.J."/>
            <person name="Bancroft I."/>
            <person name="Baten A."/>
            <person name="Bloomfield J."/>
            <person name="Borpatragohain P."/>
            <person name="He Z."/>
            <person name="Irish N."/>
            <person name="Irwin J."/>
            <person name="Liu K."/>
            <person name="Mauleon R.P."/>
            <person name="Moore J."/>
            <person name="Morris R."/>
            <person name="Ostergaard L."/>
            <person name="Wang B."/>
            <person name="Wells R."/>
        </authorList>
    </citation>
    <scope>NUCLEOTIDE SEQUENCE [LARGE SCALE GENOMIC DNA]</scope>
    <source>
        <strain evidence="1">R-o-18</strain>
        <tissue evidence="1">Leaf</tissue>
    </source>
</reference>
<protein>
    <submittedName>
        <fullName evidence="1">Uncharacterized protein</fullName>
    </submittedName>
</protein>
<keyword evidence="2" id="KW-1185">Reference proteome</keyword>
<sequence length="73" mass="8202">MENLSLYGHPNESCELNLPADGAAATAPHHRHLRLRQDDIARFSSFSNWIVHEGLTVELGAEAMMFEALEKVR</sequence>
<proteinExistence type="predicted"/>
<gene>
    <name evidence="1" type="primary">A02g500910.1_BraROA</name>
    <name evidence="1" type="ORF">IGI04_004824</name>
</gene>
<organism evidence="1 2">
    <name type="scientific">Brassica rapa subsp. trilocularis</name>
    <dbReference type="NCBI Taxonomy" id="1813537"/>
    <lineage>
        <taxon>Eukaryota</taxon>
        <taxon>Viridiplantae</taxon>
        <taxon>Streptophyta</taxon>
        <taxon>Embryophyta</taxon>
        <taxon>Tracheophyta</taxon>
        <taxon>Spermatophyta</taxon>
        <taxon>Magnoliopsida</taxon>
        <taxon>eudicotyledons</taxon>
        <taxon>Gunneridae</taxon>
        <taxon>Pentapetalae</taxon>
        <taxon>rosids</taxon>
        <taxon>malvids</taxon>
        <taxon>Brassicales</taxon>
        <taxon>Brassicaceae</taxon>
        <taxon>Brassiceae</taxon>
        <taxon>Brassica</taxon>
    </lineage>
</organism>
<evidence type="ECO:0000313" key="2">
    <source>
        <dbReference type="Proteomes" id="UP000823674"/>
    </source>
</evidence>
<accession>A0ABQ7NEM3</accession>
<evidence type="ECO:0000313" key="1">
    <source>
        <dbReference type="EMBL" id="KAG5408505.1"/>
    </source>
</evidence>
<comment type="caution">
    <text evidence="1">The sequence shown here is derived from an EMBL/GenBank/DDBJ whole genome shotgun (WGS) entry which is preliminary data.</text>
</comment>